<gene>
    <name evidence="2" type="ORF">SAMN04489708_114105</name>
</gene>
<evidence type="ECO:0000259" key="1">
    <source>
        <dbReference type="Pfam" id="PF00561"/>
    </source>
</evidence>
<sequence>MAMNDDVLKTAAGAFRVRVEGPADAPALVFSNSLGTTLEMWDAQAERFARTHRVVRYDTRGHGGSEVSPGPYTFDQLGGDVVALLDALGIARASFCGISMGGFTGLWLGVHAPQRLERLVVANSAAKIGTAEGWTTRAAMVREKGAAGMAELAASSPGRWFTDAFAAAQPEVVRRAQGWIAGVDPEGYAGCCEALAQADLRAAIGGIAVPTLLIAGAADPVTTVADTQAMQAAIAGARVAELPASHLSNLEAPQAFDAALSDFLQRN</sequence>
<feature type="domain" description="AB hydrolase-1" evidence="1">
    <location>
        <begin position="26"/>
        <end position="253"/>
    </location>
</feature>
<dbReference type="InterPro" id="IPR029058">
    <property type="entry name" value="AB_hydrolase_fold"/>
</dbReference>
<keyword evidence="3" id="KW-1185">Reference proteome</keyword>
<name>A0A1H0TA42_9BURK</name>
<dbReference type="GO" id="GO:0042952">
    <property type="term" value="P:beta-ketoadipate pathway"/>
    <property type="evidence" value="ECO:0007669"/>
    <property type="project" value="InterPro"/>
</dbReference>
<dbReference type="NCBIfam" id="TIGR02427">
    <property type="entry name" value="protocat_pcaD"/>
    <property type="match status" value="1"/>
</dbReference>
<dbReference type="AlphaFoldDB" id="A0A1H0TA42"/>
<protein>
    <submittedName>
        <fullName evidence="2">3-oxoadipate enol-lactonase</fullName>
    </submittedName>
</protein>
<dbReference type="Pfam" id="PF00561">
    <property type="entry name" value="Abhydrolase_1"/>
    <property type="match status" value="1"/>
</dbReference>
<dbReference type="PANTHER" id="PTHR43433">
    <property type="entry name" value="HYDROLASE, ALPHA/BETA FOLD FAMILY PROTEIN"/>
    <property type="match status" value="1"/>
</dbReference>
<dbReference type="EMBL" id="FNJL01000014">
    <property type="protein sequence ID" value="SDP50887.1"/>
    <property type="molecule type" value="Genomic_DNA"/>
</dbReference>
<dbReference type="Proteomes" id="UP000199317">
    <property type="component" value="Unassembled WGS sequence"/>
</dbReference>
<dbReference type="InterPro" id="IPR000073">
    <property type="entry name" value="AB_hydrolase_1"/>
</dbReference>
<dbReference type="InterPro" id="IPR050471">
    <property type="entry name" value="AB_hydrolase"/>
</dbReference>
<dbReference type="Gene3D" id="3.40.50.1820">
    <property type="entry name" value="alpha/beta hydrolase"/>
    <property type="match status" value="1"/>
</dbReference>
<reference evidence="3" key="1">
    <citation type="submission" date="2016-10" db="EMBL/GenBank/DDBJ databases">
        <authorList>
            <person name="Varghese N."/>
            <person name="Submissions S."/>
        </authorList>
    </citation>
    <scope>NUCLEOTIDE SEQUENCE [LARGE SCALE GENOMIC DNA]</scope>
    <source>
        <strain evidence="3">DSM 17101</strain>
    </source>
</reference>
<dbReference type="SUPFAM" id="SSF53474">
    <property type="entry name" value="alpha/beta-Hydrolases"/>
    <property type="match status" value="1"/>
</dbReference>
<evidence type="ECO:0000313" key="3">
    <source>
        <dbReference type="Proteomes" id="UP000199317"/>
    </source>
</evidence>
<dbReference type="InterPro" id="IPR026968">
    <property type="entry name" value="PcaD/CatD"/>
</dbReference>
<dbReference type="GO" id="GO:0047570">
    <property type="term" value="F:3-oxoadipate enol-lactonase activity"/>
    <property type="evidence" value="ECO:0007669"/>
    <property type="project" value="InterPro"/>
</dbReference>
<dbReference type="PANTHER" id="PTHR43433:SF5">
    <property type="entry name" value="AB HYDROLASE-1 DOMAIN-CONTAINING PROTEIN"/>
    <property type="match status" value="1"/>
</dbReference>
<evidence type="ECO:0000313" key="2">
    <source>
        <dbReference type="EMBL" id="SDP50887.1"/>
    </source>
</evidence>
<organism evidence="2 3">
    <name type="scientific">Paracidovorax cattleyae</name>
    <dbReference type="NCBI Taxonomy" id="80868"/>
    <lineage>
        <taxon>Bacteria</taxon>
        <taxon>Pseudomonadati</taxon>
        <taxon>Pseudomonadota</taxon>
        <taxon>Betaproteobacteria</taxon>
        <taxon>Burkholderiales</taxon>
        <taxon>Comamonadaceae</taxon>
        <taxon>Paracidovorax</taxon>
    </lineage>
</organism>
<dbReference type="PRINTS" id="PR00111">
    <property type="entry name" value="ABHYDROLASE"/>
</dbReference>
<accession>A0A1H0TA42</accession>
<dbReference type="RefSeq" id="WP_377777428.1">
    <property type="nucleotide sequence ID" value="NZ_CP028290.1"/>
</dbReference>
<proteinExistence type="predicted"/>